<feature type="signal peptide" evidence="1">
    <location>
        <begin position="1"/>
        <end position="21"/>
    </location>
</feature>
<dbReference type="RefSeq" id="WP_363799470.1">
    <property type="nucleotide sequence ID" value="NZ_CP159925.1"/>
</dbReference>
<evidence type="ECO:0000313" key="2">
    <source>
        <dbReference type="EMBL" id="XCO76083.1"/>
    </source>
</evidence>
<evidence type="ECO:0000256" key="1">
    <source>
        <dbReference type="SAM" id="SignalP"/>
    </source>
</evidence>
<dbReference type="EMBL" id="CP159925">
    <property type="protein sequence ID" value="XCO76083.1"/>
    <property type="molecule type" value="Genomic_DNA"/>
</dbReference>
<feature type="chain" id="PRO_5043325134" description="Beta-lactamase" evidence="1">
    <location>
        <begin position="22"/>
        <end position="503"/>
    </location>
</feature>
<proteinExistence type="predicted"/>
<evidence type="ECO:0008006" key="3">
    <source>
        <dbReference type="Google" id="ProtNLM"/>
    </source>
</evidence>
<dbReference type="AlphaFoldDB" id="A0AAU8MXJ7"/>
<keyword evidence="1" id="KW-0732">Signal</keyword>
<organism evidence="2">
    <name type="scientific">Lysobacter firmicutimachus</name>
    <dbReference type="NCBI Taxonomy" id="1792846"/>
    <lineage>
        <taxon>Bacteria</taxon>
        <taxon>Pseudomonadati</taxon>
        <taxon>Pseudomonadota</taxon>
        <taxon>Gammaproteobacteria</taxon>
        <taxon>Lysobacterales</taxon>
        <taxon>Lysobacteraceae</taxon>
        <taxon>Lysobacter</taxon>
    </lineage>
</organism>
<sequence>MRILRAIPLLLCFALAPSAFAADAPCGTYDSGEEYDGTLSFDGERAIAHDREGFVSPQGPYRYRIDGDRVRVRNADSTLSTEYKLLPDGDLERQPSLFEPQPKRLKRVKAATCAAHRNEGVAYAAGQDNDSAADCAAGDVQSCVDVLSYDPEGKQPDRLRKLERHCREDRSPYACEVWAKALTPSEADAPLVMFRTDALSPASIAALRVACDDIGSGGACESLAEQEWIAGRYASTRAISQSTCDRRLSKNACDRVARWTGTALRDAPPRQSPRQPCGWYVSDDGSLFGGFRFDDGNAALSEDDAATMPYRLREDEVLVRHDKGDDFVLRWIDADTLVGQDDWTRYHVYRRARAGQCAPIALPQPGAKLRETAYKVDQCALTEPGGAEACCARGSMSACMGIGHVAALGGDWKGAAAAYDKVCAMHVREGCGNVVSAYLNAGDDALLAGIRKVCAEHSDSVACEELRMATPERAAEKQLERELGEALQQALQGVGEKTEADQD</sequence>
<name>A0AAU8MXJ7_9GAMM</name>
<accession>A0AAU8MXJ7</accession>
<gene>
    <name evidence="2" type="ORF">ABU614_04660</name>
</gene>
<protein>
    <recommendedName>
        <fullName evidence="3">Beta-lactamase</fullName>
    </recommendedName>
</protein>
<reference evidence="2" key="1">
    <citation type="submission" date="2024-06" db="EMBL/GenBank/DDBJ databases">
        <authorList>
            <person name="Li S."/>
        </authorList>
    </citation>
    <scope>NUCLEOTIDE SEQUENCE</scope>
    <source>
        <strain evidence="2">SR10</strain>
    </source>
</reference>